<evidence type="ECO:0000256" key="4">
    <source>
        <dbReference type="ARBA" id="ARBA00022763"/>
    </source>
</evidence>
<dbReference type="GO" id="GO:0003908">
    <property type="term" value="F:methylated-DNA-[protein]-cysteine S-methyltransferase activity"/>
    <property type="evidence" value="ECO:0007669"/>
    <property type="project" value="UniProtKB-EC"/>
</dbReference>
<comment type="catalytic activity">
    <reaction evidence="1">
        <text>a 4-O-methyl-thymidine in DNA + L-cysteinyl-[protein] = a thymidine in DNA + S-methyl-L-cysteinyl-[protein]</text>
        <dbReference type="Rhea" id="RHEA:53428"/>
        <dbReference type="Rhea" id="RHEA-COMP:10131"/>
        <dbReference type="Rhea" id="RHEA-COMP:10132"/>
        <dbReference type="Rhea" id="RHEA-COMP:13555"/>
        <dbReference type="Rhea" id="RHEA-COMP:13556"/>
        <dbReference type="ChEBI" id="CHEBI:29950"/>
        <dbReference type="ChEBI" id="CHEBI:82612"/>
        <dbReference type="ChEBI" id="CHEBI:137386"/>
        <dbReference type="ChEBI" id="CHEBI:137387"/>
        <dbReference type="EC" id="2.1.1.63"/>
    </reaction>
</comment>
<dbReference type="Proteomes" id="UP000550729">
    <property type="component" value="Unassembled WGS sequence"/>
</dbReference>
<evidence type="ECO:0000313" key="8">
    <source>
        <dbReference type="EMBL" id="NMO01792.1"/>
    </source>
</evidence>
<evidence type="ECO:0000256" key="2">
    <source>
        <dbReference type="ARBA" id="ARBA00022603"/>
    </source>
</evidence>
<comment type="catalytic activity">
    <reaction evidence="6">
        <text>a 6-O-methyl-2'-deoxyguanosine in DNA + L-cysteinyl-[protein] = S-methyl-L-cysteinyl-[protein] + a 2'-deoxyguanosine in DNA</text>
        <dbReference type="Rhea" id="RHEA:24000"/>
        <dbReference type="Rhea" id="RHEA-COMP:10131"/>
        <dbReference type="Rhea" id="RHEA-COMP:10132"/>
        <dbReference type="Rhea" id="RHEA-COMP:11367"/>
        <dbReference type="Rhea" id="RHEA-COMP:11368"/>
        <dbReference type="ChEBI" id="CHEBI:29950"/>
        <dbReference type="ChEBI" id="CHEBI:82612"/>
        <dbReference type="ChEBI" id="CHEBI:85445"/>
        <dbReference type="ChEBI" id="CHEBI:85448"/>
        <dbReference type="EC" id="2.1.1.63"/>
    </reaction>
</comment>
<feature type="domain" description="Methylated-DNA-[protein]-cysteine S-methyltransferase DNA binding" evidence="7">
    <location>
        <begin position="87"/>
        <end position="165"/>
    </location>
</feature>
<proteinExistence type="predicted"/>
<sequence>MSDNARWATVSTPDGPFTIIADDTERVLASGWVDDADYLAALIHSRIQPETVRQSPLPSLTDAVEAYYAGEHDLPMGVPVRQHSGEFLMHAWEVLRTVGAGDVVTYSDFAQLAGNAPAIRAAASACARNAAALFVPCHRVVGKTGKLTGFRYGVDIKQSLLEREAS</sequence>
<evidence type="ECO:0000259" key="7">
    <source>
        <dbReference type="Pfam" id="PF01035"/>
    </source>
</evidence>
<dbReference type="InterPro" id="IPR036217">
    <property type="entry name" value="MethylDNA_cys_MeTrfase_DNAb"/>
</dbReference>
<evidence type="ECO:0000256" key="6">
    <source>
        <dbReference type="ARBA" id="ARBA00049348"/>
    </source>
</evidence>
<keyword evidence="9" id="KW-1185">Reference proteome</keyword>
<dbReference type="GO" id="GO:0006281">
    <property type="term" value="P:DNA repair"/>
    <property type="evidence" value="ECO:0007669"/>
    <property type="project" value="UniProtKB-KW"/>
</dbReference>
<organism evidence="8 9">
    <name type="scientific">Gordonia asplenii</name>
    <dbReference type="NCBI Taxonomy" id="2725283"/>
    <lineage>
        <taxon>Bacteria</taxon>
        <taxon>Bacillati</taxon>
        <taxon>Actinomycetota</taxon>
        <taxon>Actinomycetes</taxon>
        <taxon>Mycobacteriales</taxon>
        <taxon>Gordoniaceae</taxon>
        <taxon>Gordonia</taxon>
    </lineage>
</organism>
<evidence type="ECO:0000256" key="1">
    <source>
        <dbReference type="ARBA" id="ARBA00001286"/>
    </source>
</evidence>
<reference evidence="8 9" key="1">
    <citation type="submission" date="2020-04" db="EMBL/GenBank/DDBJ databases">
        <title>Gordonia sp. nov. TBRC 11910.</title>
        <authorList>
            <person name="Suriyachadkun C."/>
        </authorList>
    </citation>
    <scope>NUCLEOTIDE SEQUENCE [LARGE SCALE GENOMIC DNA]</scope>
    <source>
        <strain evidence="8 9">TBRC 11910</strain>
    </source>
</reference>
<dbReference type="InterPro" id="IPR001497">
    <property type="entry name" value="MethylDNA_cys_MeTrfase_AS"/>
</dbReference>
<dbReference type="NCBIfam" id="TIGR00589">
    <property type="entry name" value="ogt"/>
    <property type="match status" value="1"/>
</dbReference>
<name>A0A848KU42_9ACTN</name>
<dbReference type="SUPFAM" id="SSF46767">
    <property type="entry name" value="Methylated DNA-protein cysteine methyltransferase, C-terminal domain"/>
    <property type="match status" value="1"/>
</dbReference>
<keyword evidence="4" id="KW-0227">DNA damage</keyword>
<dbReference type="Pfam" id="PF01035">
    <property type="entry name" value="DNA_binding_1"/>
    <property type="match status" value="1"/>
</dbReference>
<dbReference type="InterPro" id="IPR014048">
    <property type="entry name" value="MethylDNA_cys_MeTrfase_DNA-bd"/>
</dbReference>
<dbReference type="PANTHER" id="PTHR10815:SF13">
    <property type="entry name" value="METHYLATED-DNA--PROTEIN-CYSTEINE METHYLTRANSFERASE"/>
    <property type="match status" value="1"/>
</dbReference>
<dbReference type="PANTHER" id="PTHR10815">
    <property type="entry name" value="METHYLATED-DNA--PROTEIN-CYSTEINE METHYLTRANSFERASE"/>
    <property type="match status" value="1"/>
</dbReference>
<dbReference type="EMBL" id="JABBNB010000010">
    <property type="protein sequence ID" value="NMO01792.1"/>
    <property type="molecule type" value="Genomic_DNA"/>
</dbReference>
<keyword evidence="5" id="KW-0234">DNA repair</keyword>
<dbReference type="CDD" id="cd06445">
    <property type="entry name" value="ATase"/>
    <property type="match status" value="1"/>
</dbReference>
<accession>A0A848KU42</accession>
<dbReference type="RefSeq" id="WP_170194306.1">
    <property type="nucleotide sequence ID" value="NZ_JABBNB010000010.1"/>
</dbReference>
<dbReference type="Gene3D" id="1.10.10.10">
    <property type="entry name" value="Winged helix-like DNA-binding domain superfamily/Winged helix DNA-binding domain"/>
    <property type="match status" value="1"/>
</dbReference>
<evidence type="ECO:0000256" key="3">
    <source>
        <dbReference type="ARBA" id="ARBA00022679"/>
    </source>
</evidence>
<evidence type="ECO:0000256" key="5">
    <source>
        <dbReference type="ARBA" id="ARBA00023204"/>
    </source>
</evidence>
<dbReference type="PROSITE" id="PS00374">
    <property type="entry name" value="MGMT"/>
    <property type="match status" value="1"/>
</dbReference>
<dbReference type="GO" id="GO:0032259">
    <property type="term" value="P:methylation"/>
    <property type="evidence" value="ECO:0007669"/>
    <property type="project" value="UniProtKB-KW"/>
</dbReference>
<keyword evidence="3 8" id="KW-0808">Transferase</keyword>
<comment type="caution">
    <text evidence="8">The sequence shown here is derived from an EMBL/GenBank/DDBJ whole genome shotgun (WGS) entry which is preliminary data.</text>
</comment>
<keyword evidence="2 8" id="KW-0489">Methyltransferase</keyword>
<gene>
    <name evidence="8" type="ORF">HH308_11265</name>
</gene>
<evidence type="ECO:0000313" key="9">
    <source>
        <dbReference type="Proteomes" id="UP000550729"/>
    </source>
</evidence>
<protein>
    <submittedName>
        <fullName evidence="8">Methylated-DNA--[protein]-cysteine S-methyltransferase</fullName>
    </submittedName>
</protein>
<dbReference type="AlphaFoldDB" id="A0A848KU42"/>
<dbReference type="InterPro" id="IPR036388">
    <property type="entry name" value="WH-like_DNA-bd_sf"/>
</dbReference>